<proteinExistence type="predicted"/>
<evidence type="ECO:0000313" key="1">
    <source>
        <dbReference type="EMBL" id="KAH3866550.1"/>
    </source>
</evidence>
<dbReference type="Proteomes" id="UP000828390">
    <property type="component" value="Unassembled WGS sequence"/>
</dbReference>
<comment type="caution">
    <text evidence="1">The sequence shown here is derived from an EMBL/GenBank/DDBJ whole genome shotgun (WGS) entry which is preliminary data.</text>
</comment>
<evidence type="ECO:0000313" key="2">
    <source>
        <dbReference type="Proteomes" id="UP000828390"/>
    </source>
</evidence>
<name>A0A9D4RHK1_DREPO</name>
<sequence>MSRSPASDHGTTSSLSFFLDDTLEEQLLLKVNLCFIRLRLRELRFSASVVPVQFQPAWRGFFLEQLLHTHFPSCSSPSASSLRTLS</sequence>
<organism evidence="1 2">
    <name type="scientific">Dreissena polymorpha</name>
    <name type="common">Zebra mussel</name>
    <name type="synonym">Mytilus polymorpha</name>
    <dbReference type="NCBI Taxonomy" id="45954"/>
    <lineage>
        <taxon>Eukaryota</taxon>
        <taxon>Metazoa</taxon>
        <taxon>Spiralia</taxon>
        <taxon>Lophotrochozoa</taxon>
        <taxon>Mollusca</taxon>
        <taxon>Bivalvia</taxon>
        <taxon>Autobranchia</taxon>
        <taxon>Heteroconchia</taxon>
        <taxon>Euheterodonta</taxon>
        <taxon>Imparidentia</taxon>
        <taxon>Neoheterodontei</taxon>
        <taxon>Myida</taxon>
        <taxon>Dreissenoidea</taxon>
        <taxon>Dreissenidae</taxon>
        <taxon>Dreissena</taxon>
    </lineage>
</organism>
<accession>A0A9D4RHK1</accession>
<reference evidence="1" key="1">
    <citation type="journal article" date="2019" name="bioRxiv">
        <title>The Genome of the Zebra Mussel, Dreissena polymorpha: A Resource for Invasive Species Research.</title>
        <authorList>
            <person name="McCartney M.A."/>
            <person name="Auch B."/>
            <person name="Kono T."/>
            <person name="Mallez S."/>
            <person name="Zhang Y."/>
            <person name="Obille A."/>
            <person name="Becker A."/>
            <person name="Abrahante J.E."/>
            <person name="Garbe J."/>
            <person name="Badalamenti J.P."/>
            <person name="Herman A."/>
            <person name="Mangelson H."/>
            <person name="Liachko I."/>
            <person name="Sullivan S."/>
            <person name="Sone E.D."/>
            <person name="Koren S."/>
            <person name="Silverstein K.A.T."/>
            <person name="Beckman K.B."/>
            <person name="Gohl D.M."/>
        </authorList>
    </citation>
    <scope>NUCLEOTIDE SEQUENCE</scope>
    <source>
        <strain evidence="1">Duluth1</strain>
        <tissue evidence="1">Whole animal</tissue>
    </source>
</reference>
<protein>
    <submittedName>
        <fullName evidence="1">Uncharacterized protein</fullName>
    </submittedName>
</protein>
<dbReference type="EMBL" id="JAIWYP010000002">
    <property type="protein sequence ID" value="KAH3866550.1"/>
    <property type="molecule type" value="Genomic_DNA"/>
</dbReference>
<dbReference type="AlphaFoldDB" id="A0A9D4RHK1"/>
<reference evidence="1" key="2">
    <citation type="submission" date="2020-11" db="EMBL/GenBank/DDBJ databases">
        <authorList>
            <person name="McCartney M.A."/>
            <person name="Auch B."/>
            <person name="Kono T."/>
            <person name="Mallez S."/>
            <person name="Becker A."/>
            <person name="Gohl D.M."/>
            <person name="Silverstein K.A.T."/>
            <person name="Koren S."/>
            <person name="Bechman K.B."/>
            <person name="Herman A."/>
            <person name="Abrahante J.E."/>
            <person name="Garbe J."/>
        </authorList>
    </citation>
    <scope>NUCLEOTIDE SEQUENCE</scope>
    <source>
        <strain evidence="1">Duluth1</strain>
        <tissue evidence="1">Whole animal</tissue>
    </source>
</reference>
<keyword evidence="2" id="KW-1185">Reference proteome</keyword>
<gene>
    <name evidence="1" type="ORF">DPMN_029634</name>
</gene>